<evidence type="ECO:0000313" key="2">
    <source>
        <dbReference type="Proteomes" id="UP000006048"/>
    </source>
</evidence>
<dbReference type="InterPro" id="IPR011250">
    <property type="entry name" value="OMP/PagP_B-barrel"/>
</dbReference>
<dbReference type="EMBL" id="CP002959">
    <property type="protein sequence ID" value="AFM10848.1"/>
    <property type="molecule type" value="Genomic_DNA"/>
</dbReference>
<protein>
    <submittedName>
        <fullName evidence="1">Uncharacterized protein</fullName>
    </submittedName>
</protein>
<sequence length="389" mass="42976">MKKHLLYIIVATFALPGVELGAARRNAKKTAKETAAAANQTASPEAARVAILLYQDKTGTKNFEYMPGSLKEAITASMHQKFEFTEVDSSKVDPVVEQIRAKSKGTIGAKEAAEICRKADVDILIYGDFSYNKEAEEIEIHTNISLGSTDKFRLLPAVENRVDSTIFQAADKVATDIVAEITKVALEQQQAKGKAELDKKGKTQLDKTEKSKTWQDINWSFALSAGPMYPLVNRDAADVKTEPAASLYGHYRLKNAWHIGAFTSFSGLRSYGKNSPYQTNFDHLSGAATVGYFFDLSPRWRWTNFVGAGYYYGRLSVSTECSSQNTQCSTGSFQPISQDAKNPFFMARTGIHFLIFSWLAIGADAEYRMYYDSKPINTVGAALAITGMF</sequence>
<evidence type="ECO:0000313" key="1">
    <source>
        <dbReference type="EMBL" id="AFM10848.1"/>
    </source>
</evidence>
<dbReference type="Gene3D" id="2.40.160.20">
    <property type="match status" value="1"/>
</dbReference>
<dbReference type="Proteomes" id="UP000006048">
    <property type="component" value="Chromosome"/>
</dbReference>
<reference evidence="1 2" key="1">
    <citation type="submission" date="2012-06" db="EMBL/GenBank/DDBJ databases">
        <title>The complete chromosome of genome of Turneriella parva DSM 21527.</title>
        <authorList>
            <consortium name="US DOE Joint Genome Institute (JGI-PGF)"/>
            <person name="Lucas S."/>
            <person name="Han J."/>
            <person name="Lapidus A."/>
            <person name="Bruce D."/>
            <person name="Goodwin L."/>
            <person name="Pitluck S."/>
            <person name="Peters L."/>
            <person name="Kyrpides N."/>
            <person name="Mavromatis K."/>
            <person name="Ivanova N."/>
            <person name="Mikhailova N."/>
            <person name="Chertkov O."/>
            <person name="Detter J.C."/>
            <person name="Tapia R."/>
            <person name="Han C."/>
            <person name="Land M."/>
            <person name="Hauser L."/>
            <person name="Markowitz V."/>
            <person name="Cheng J.-F."/>
            <person name="Hugenholtz P."/>
            <person name="Woyke T."/>
            <person name="Wu D."/>
            <person name="Gronow S."/>
            <person name="Wellnitz S."/>
            <person name="Brambilla E."/>
            <person name="Klenk H.-P."/>
            <person name="Eisen J.A."/>
        </authorList>
    </citation>
    <scope>NUCLEOTIDE SEQUENCE [LARGE SCALE GENOMIC DNA]</scope>
    <source>
        <strain evidence="2">ATCC BAA-1111 / DSM 21527 / NCTC 11395 / H</strain>
    </source>
</reference>
<name>I4B0P1_TURPD</name>
<accession>I4B0P1</accession>
<dbReference type="KEGG" id="tpx:Turpa_0186"/>
<dbReference type="RefSeq" id="WP_014801369.1">
    <property type="nucleotide sequence ID" value="NC_018020.1"/>
</dbReference>
<keyword evidence="2" id="KW-1185">Reference proteome</keyword>
<organism evidence="1 2">
    <name type="scientific">Turneriella parva (strain ATCC BAA-1111 / DSM 21527 / NCTC 11395 / H)</name>
    <name type="common">Leptospira parva</name>
    <dbReference type="NCBI Taxonomy" id="869212"/>
    <lineage>
        <taxon>Bacteria</taxon>
        <taxon>Pseudomonadati</taxon>
        <taxon>Spirochaetota</taxon>
        <taxon>Spirochaetia</taxon>
        <taxon>Leptospirales</taxon>
        <taxon>Leptospiraceae</taxon>
        <taxon>Turneriella</taxon>
    </lineage>
</organism>
<proteinExistence type="predicted"/>
<gene>
    <name evidence="1" type="ordered locus">Turpa_0186</name>
</gene>
<dbReference type="STRING" id="869212.Turpa_0186"/>
<dbReference type="HOGENOM" id="CLU_754278_0_0_12"/>
<dbReference type="SUPFAM" id="SSF56925">
    <property type="entry name" value="OMPA-like"/>
    <property type="match status" value="1"/>
</dbReference>
<dbReference type="AlphaFoldDB" id="I4B0P1"/>